<evidence type="ECO:0000313" key="1">
    <source>
        <dbReference type="EMBL" id="UOL48239.1"/>
    </source>
</evidence>
<sequence>MSGASIDLGICSRSRFQTFCVHIARTTIKSKLMPPVSL</sequence>
<name>A0AAE9GSA4_9CAUD</name>
<keyword evidence="2" id="KW-1185">Reference proteome</keyword>
<reference evidence="1" key="1">
    <citation type="submission" date="2022-02" db="EMBL/GenBank/DDBJ databases">
        <authorList>
            <person name="Li L."/>
            <person name="Wang X."/>
        </authorList>
    </citation>
    <scope>NUCLEOTIDE SEQUENCE</scope>
</reference>
<proteinExistence type="predicted"/>
<accession>A0AAE9GSA4</accession>
<protein>
    <submittedName>
        <fullName evidence="1">Uncharacterized protein</fullName>
    </submittedName>
</protein>
<evidence type="ECO:0000313" key="2">
    <source>
        <dbReference type="Proteomes" id="UP000831341"/>
    </source>
</evidence>
<dbReference type="EMBL" id="OM864357">
    <property type="protein sequence ID" value="UOL48239.1"/>
    <property type="molecule type" value="Genomic_DNA"/>
</dbReference>
<dbReference type="Proteomes" id="UP000831341">
    <property type="component" value="Segment"/>
</dbReference>
<organism evidence="1 2">
    <name type="scientific">Escherichia phage ZH5</name>
    <dbReference type="NCBI Taxonomy" id="2924930"/>
    <lineage>
        <taxon>Viruses</taxon>
        <taxon>Duplodnaviria</taxon>
        <taxon>Heunggongvirae</taxon>
        <taxon>Uroviricota</taxon>
        <taxon>Caudoviricetes</taxon>
        <taxon>Autographivirales</taxon>
        <taxon>Autoscriptoviridae</taxon>
        <taxon>Slopekvirinae</taxon>
        <taxon>Drulisvirus</taxon>
        <taxon>Drulisvirus ZH5</taxon>
    </lineage>
</organism>